<dbReference type="OrthoDB" id="28375at10239"/>
<evidence type="ECO:0000313" key="3">
    <source>
        <dbReference type="Proteomes" id="UP000203316"/>
    </source>
</evidence>
<evidence type="ECO:0000313" key="2">
    <source>
        <dbReference type="EMBL" id="ABY65857.1"/>
    </source>
</evidence>
<dbReference type="GeneID" id="5850407"/>
<reference evidence="2 3" key="1">
    <citation type="submission" date="2007-11" db="EMBL/GenBank/DDBJ databases">
        <title>Sequence and organization of Orgyia leucostigma nucleopolyhedrovirus genome.</title>
        <authorList>
            <person name="Eveleigh R.J.M."/>
            <person name="Lapointe R."/>
            <person name="Graham R.I."/>
            <person name="Lauzon H.A.M."/>
            <person name="Pavlik L."/>
            <person name="Arif B.M."/>
            <person name="Lucarotti C.J."/>
        </authorList>
    </citation>
    <scope>NUCLEOTIDE SEQUENCE [LARGE SCALE GENOMIC DNA]</scope>
    <source>
        <strain evidence="2">CFS-77</strain>
    </source>
</reference>
<keyword evidence="1" id="KW-0472">Membrane</keyword>
<dbReference type="Proteomes" id="UP000203316">
    <property type="component" value="Segment"/>
</dbReference>
<name>B0FDZ9_9ABAC</name>
<organism evidence="2 3">
    <name type="scientific">Orgyia leucostigma nucleopolyhedrovirus</name>
    <dbReference type="NCBI Taxonomy" id="490711"/>
    <lineage>
        <taxon>Viruses</taxon>
        <taxon>Viruses incertae sedis</taxon>
        <taxon>Naldaviricetes</taxon>
        <taxon>Lefavirales</taxon>
        <taxon>Baculoviridae</taxon>
        <taxon>Alphabaculovirus</taxon>
        <taxon>Alphabaculovirus orleucostigmae</taxon>
    </lineage>
</organism>
<dbReference type="RefSeq" id="YP_001651041.1">
    <property type="nucleotide sequence ID" value="NC_010276.1"/>
</dbReference>
<sequence>MNMLIVIFLVLMLARSSYNQLIMNLTSVNANSGNDNDDKATNDIDTLFTVIMEEINKIQKNEITDYGYTRMIFIVLILFFIFSIKAKLYKILTCFKKKVKHEEGALETITIRELNYNVNH</sequence>
<feature type="transmembrane region" description="Helical" evidence="1">
    <location>
        <begin position="68"/>
        <end position="88"/>
    </location>
</feature>
<proteinExistence type="predicted"/>
<keyword evidence="1" id="KW-0812">Transmembrane</keyword>
<keyword evidence="1" id="KW-1133">Transmembrane helix</keyword>
<evidence type="ECO:0000256" key="1">
    <source>
        <dbReference type="SAM" id="Phobius"/>
    </source>
</evidence>
<protein>
    <submittedName>
        <fullName evidence="2">Uncharacterized protein</fullName>
    </submittedName>
</protein>
<dbReference type="KEGG" id="vg:5850407"/>
<dbReference type="EMBL" id="EU309041">
    <property type="protein sequence ID" value="ABY65857.1"/>
    <property type="molecule type" value="Genomic_DNA"/>
</dbReference>
<keyword evidence="3" id="KW-1185">Reference proteome</keyword>
<accession>B0FDZ9</accession>